<evidence type="ECO:0000256" key="1">
    <source>
        <dbReference type="ARBA" id="ARBA00010641"/>
    </source>
</evidence>
<dbReference type="OrthoDB" id="9782703at2"/>
<dbReference type="SUPFAM" id="SSF88659">
    <property type="entry name" value="Sigma3 and sigma4 domains of RNA polymerase sigma factors"/>
    <property type="match status" value="1"/>
</dbReference>
<dbReference type="EMBL" id="QRDY01000042">
    <property type="protein sequence ID" value="RED51651.1"/>
    <property type="molecule type" value="Genomic_DNA"/>
</dbReference>
<sequence length="174" mass="20152">MALILDIVKAKKGDKDAFERIIRTIEVVLYRTSKAFLQSDDDCADAMQETVFRAYRSINSLKESAYFKTWITRILINECKRIMHRNRNVVSFSDDYIAAVLDPELTKIELWDIIDRLDSSHKAVAILYYYVDLSIKEIAKELKVPEGTVKSRLHRARELVALQLQGQPERSDTV</sequence>
<keyword evidence="4" id="KW-0804">Transcription</keyword>
<evidence type="ECO:0000256" key="4">
    <source>
        <dbReference type="ARBA" id="ARBA00023163"/>
    </source>
</evidence>
<gene>
    <name evidence="7" type="ORF">DFP95_14226</name>
</gene>
<dbReference type="SUPFAM" id="SSF88946">
    <property type="entry name" value="Sigma2 domain of RNA polymerase sigma factors"/>
    <property type="match status" value="1"/>
</dbReference>
<organism evidence="7 8">
    <name type="scientific">Cohnella lupini</name>
    <dbReference type="NCBI Taxonomy" id="1294267"/>
    <lineage>
        <taxon>Bacteria</taxon>
        <taxon>Bacillati</taxon>
        <taxon>Bacillota</taxon>
        <taxon>Bacilli</taxon>
        <taxon>Bacillales</taxon>
        <taxon>Paenibacillaceae</taxon>
        <taxon>Cohnella</taxon>
    </lineage>
</organism>
<accession>A0A3D9HQS4</accession>
<dbReference type="InterPro" id="IPR036388">
    <property type="entry name" value="WH-like_DNA-bd_sf"/>
</dbReference>
<dbReference type="InterPro" id="IPR014284">
    <property type="entry name" value="RNA_pol_sigma-70_dom"/>
</dbReference>
<evidence type="ECO:0000313" key="8">
    <source>
        <dbReference type="Proteomes" id="UP000256869"/>
    </source>
</evidence>
<reference evidence="7 8" key="1">
    <citation type="submission" date="2018-07" db="EMBL/GenBank/DDBJ databases">
        <title>Genomic Encyclopedia of Type Strains, Phase III (KMG-III): the genomes of soil and plant-associated and newly described type strains.</title>
        <authorList>
            <person name="Whitman W."/>
        </authorList>
    </citation>
    <scope>NUCLEOTIDE SEQUENCE [LARGE SCALE GENOMIC DNA]</scope>
    <source>
        <strain evidence="7 8">CECT 8236</strain>
    </source>
</reference>
<protein>
    <submittedName>
        <fullName evidence="7">RNA polymerase sigma (SigV) subunit</fullName>
    </submittedName>
</protein>
<dbReference type="InterPro" id="IPR039425">
    <property type="entry name" value="RNA_pol_sigma-70-like"/>
</dbReference>
<evidence type="ECO:0000256" key="2">
    <source>
        <dbReference type="ARBA" id="ARBA00023015"/>
    </source>
</evidence>
<dbReference type="PANTHER" id="PTHR43133:SF51">
    <property type="entry name" value="RNA POLYMERASE SIGMA FACTOR"/>
    <property type="match status" value="1"/>
</dbReference>
<evidence type="ECO:0000259" key="6">
    <source>
        <dbReference type="Pfam" id="PF08281"/>
    </source>
</evidence>
<dbReference type="Proteomes" id="UP000256869">
    <property type="component" value="Unassembled WGS sequence"/>
</dbReference>
<dbReference type="RefSeq" id="WP_115995983.1">
    <property type="nucleotide sequence ID" value="NZ_QRDY01000042.1"/>
</dbReference>
<dbReference type="InterPro" id="IPR007627">
    <property type="entry name" value="RNA_pol_sigma70_r2"/>
</dbReference>
<evidence type="ECO:0000259" key="5">
    <source>
        <dbReference type="Pfam" id="PF04542"/>
    </source>
</evidence>
<evidence type="ECO:0000313" key="7">
    <source>
        <dbReference type="EMBL" id="RED51651.1"/>
    </source>
</evidence>
<dbReference type="Gene3D" id="1.10.1740.10">
    <property type="match status" value="1"/>
</dbReference>
<dbReference type="GO" id="GO:0016987">
    <property type="term" value="F:sigma factor activity"/>
    <property type="evidence" value="ECO:0007669"/>
    <property type="project" value="UniProtKB-KW"/>
</dbReference>
<dbReference type="GO" id="GO:0003677">
    <property type="term" value="F:DNA binding"/>
    <property type="evidence" value="ECO:0007669"/>
    <property type="project" value="InterPro"/>
</dbReference>
<dbReference type="Pfam" id="PF04542">
    <property type="entry name" value="Sigma70_r2"/>
    <property type="match status" value="1"/>
</dbReference>
<comment type="caution">
    <text evidence="7">The sequence shown here is derived from an EMBL/GenBank/DDBJ whole genome shotgun (WGS) entry which is preliminary data.</text>
</comment>
<dbReference type="InterPro" id="IPR013324">
    <property type="entry name" value="RNA_pol_sigma_r3/r4-like"/>
</dbReference>
<dbReference type="InterPro" id="IPR013249">
    <property type="entry name" value="RNA_pol_sigma70_r4_t2"/>
</dbReference>
<feature type="domain" description="RNA polymerase sigma factor 70 region 4 type 2" evidence="6">
    <location>
        <begin position="109"/>
        <end position="158"/>
    </location>
</feature>
<dbReference type="CDD" id="cd06171">
    <property type="entry name" value="Sigma70_r4"/>
    <property type="match status" value="1"/>
</dbReference>
<dbReference type="Pfam" id="PF08281">
    <property type="entry name" value="Sigma70_r4_2"/>
    <property type="match status" value="1"/>
</dbReference>
<dbReference type="Gene3D" id="1.10.10.10">
    <property type="entry name" value="Winged helix-like DNA-binding domain superfamily/Winged helix DNA-binding domain"/>
    <property type="match status" value="1"/>
</dbReference>
<proteinExistence type="inferred from homology"/>
<dbReference type="NCBIfam" id="TIGR02937">
    <property type="entry name" value="sigma70-ECF"/>
    <property type="match status" value="1"/>
</dbReference>
<keyword evidence="2" id="KW-0805">Transcription regulation</keyword>
<dbReference type="AlphaFoldDB" id="A0A3D9HQS4"/>
<feature type="domain" description="RNA polymerase sigma-70 region 2" evidence="5">
    <location>
        <begin position="28"/>
        <end position="87"/>
    </location>
</feature>
<keyword evidence="3" id="KW-0731">Sigma factor</keyword>
<comment type="similarity">
    <text evidence="1">Belongs to the sigma-70 factor family. ECF subfamily.</text>
</comment>
<keyword evidence="8" id="KW-1185">Reference proteome</keyword>
<dbReference type="PANTHER" id="PTHR43133">
    <property type="entry name" value="RNA POLYMERASE ECF-TYPE SIGMA FACTO"/>
    <property type="match status" value="1"/>
</dbReference>
<dbReference type="GO" id="GO:0006352">
    <property type="term" value="P:DNA-templated transcription initiation"/>
    <property type="evidence" value="ECO:0007669"/>
    <property type="project" value="InterPro"/>
</dbReference>
<name>A0A3D9HQS4_9BACL</name>
<dbReference type="InterPro" id="IPR013325">
    <property type="entry name" value="RNA_pol_sigma_r2"/>
</dbReference>
<evidence type="ECO:0000256" key="3">
    <source>
        <dbReference type="ARBA" id="ARBA00023082"/>
    </source>
</evidence>